<name>A0A7U2F7K4_PHANO</name>
<organism evidence="1 2">
    <name type="scientific">Phaeosphaeria nodorum (strain SN15 / ATCC MYA-4574 / FGSC 10173)</name>
    <name type="common">Glume blotch fungus</name>
    <name type="synonym">Parastagonospora nodorum</name>
    <dbReference type="NCBI Taxonomy" id="321614"/>
    <lineage>
        <taxon>Eukaryota</taxon>
        <taxon>Fungi</taxon>
        <taxon>Dikarya</taxon>
        <taxon>Ascomycota</taxon>
        <taxon>Pezizomycotina</taxon>
        <taxon>Dothideomycetes</taxon>
        <taxon>Pleosporomycetidae</taxon>
        <taxon>Pleosporales</taxon>
        <taxon>Pleosporineae</taxon>
        <taxon>Phaeosphaeriaceae</taxon>
        <taxon>Parastagonospora</taxon>
    </lineage>
</organism>
<dbReference type="OrthoDB" id="3799925at2759"/>
<evidence type="ECO:0000313" key="2">
    <source>
        <dbReference type="Proteomes" id="UP000663193"/>
    </source>
</evidence>
<dbReference type="VEuPathDB" id="FungiDB:JI435_437590"/>
<reference evidence="2" key="1">
    <citation type="journal article" date="2021" name="BMC Genomics">
        <title>Chromosome-level genome assembly and manually-curated proteome of model necrotroph Parastagonospora nodorum Sn15 reveals a genome-wide trove of candidate effector homologs, and redundancy of virulence-related functions within an accessory chromosome.</title>
        <authorList>
            <person name="Bertazzoni S."/>
            <person name="Jones D.A.B."/>
            <person name="Phan H.T."/>
            <person name="Tan K.-C."/>
            <person name="Hane J.K."/>
        </authorList>
    </citation>
    <scope>NUCLEOTIDE SEQUENCE [LARGE SCALE GENOMIC DNA]</scope>
    <source>
        <strain evidence="2">SN15 / ATCC MYA-4574 / FGSC 10173)</strain>
    </source>
</reference>
<gene>
    <name evidence="1" type="ORF">JI435_437590</name>
</gene>
<keyword evidence="2" id="KW-1185">Reference proteome</keyword>
<proteinExistence type="predicted"/>
<dbReference type="Proteomes" id="UP000663193">
    <property type="component" value="Chromosome 10"/>
</dbReference>
<protein>
    <submittedName>
        <fullName evidence="1">Uncharacterized protein</fullName>
    </submittedName>
</protein>
<dbReference type="AlphaFoldDB" id="A0A7U2F7K4"/>
<evidence type="ECO:0000313" key="1">
    <source>
        <dbReference type="EMBL" id="QRC99832.1"/>
    </source>
</evidence>
<sequence>MPTVKSLGAALNTFSVNKTSNQPTVSDPAHMDTELFKEVDSSGPTLAFTPFTTNVTVKHSSAFNSERDSGMSKFQQIQFVEALKKMIIGSFLLPVVLCVCANEGILDEAALTYPASKDLIVSISRKNKAGHMFCSAAVHTATLLARHIGSQTWIVLGRGDECEYFPDAVESLWEMMLVAAGKVAEGCQVGNKIPRRSSVDQDSSIGVAVASER</sequence>
<dbReference type="EMBL" id="CP069032">
    <property type="protein sequence ID" value="QRC99832.1"/>
    <property type="molecule type" value="Genomic_DNA"/>
</dbReference>
<accession>A0A7U2F7K4</accession>